<evidence type="ECO:0000313" key="2">
    <source>
        <dbReference type="EMBL" id="CAE0707633.1"/>
    </source>
</evidence>
<proteinExistence type="predicted"/>
<name>A0A7S4EE56_9STRA</name>
<feature type="compositionally biased region" description="Polar residues" evidence="1">
    <location>
        <begin position="1"/>
        <end position="12"/>
    </location>
</feature>
<gene>
    <name evidence="2" type="ORF">PAUS00366_LOCUS353</name>
</gene>
<organism evidence="2">
    <name type="scientific">Pseudo-nitzschia australis</name>
    <dbReference type="NCBI Taxonomy" id="44445"/>
    <lineage>
        <taxon>Eukaryota</taxon>
        <taxon>Sar</taxon>
        <taxon>Stramenopiles</taxon>
        <taxon>Ochrophyta</taxon>
        <taxon>Bacillariophyta</taxon>
        <taxon>Bacillariophyceae</taxon>
        <taxon>Bacillariophycidae</taxon>
        <taxon>Bacillariales</taxon>
        <taxon>Bacillariaceae</taxon>
        <taxon>Pseudo-nitzschia</taxon>
    </lineage>
</organism>
<dbReference type="AlphaFoldDB" id="A0A7S4EE56"/>
<accession>A0A7S4EE56</accession>
<dbReference type="EMBL" id="HBIX01000450">
    <property type="protein sequence ID" value="CAE0707633.1"/>
    <property type="molecule type" value="Transcribed_RNA"/>
</dbReference>
<evidence type="ECO:0000256" key="1">
    <source>
        <dbReference type="SAM" id="MobiDB-lite"/>
    </source>
</evidence>
<protein>
    <submittedName>
        <fullName evidence="2">Uncharacterized protein</fullName>
    </submittedName>
</protein>
<feature type="region of interest" description="Disordered" evidence="1">
    <location>
        <begin position="1"/>
        <end position="31"/>
    </location>
</feature>
<feature type="region of interest" description="Disordered" evidence="1">
    <location>
        <begin position="211"/>
        <end position="230"/>
    </location>
</feature>
<reference evidence="2" key="1">
    <citation type="submission" date="2021-01" db="EMBL/GenBank/DDBJ databases">
        <authorList>
            <person name="Corre E."/>
            <person name="Pelletier E."/>
            <person name="Niang G."/>
            <person name="Scheremetjew M."/>
            <person name="Finn R."/>
            <person name="Kale V."/>
            <person name="Holt S."/>
            <person name="Cochrane G."/>
            <person name="Meng A."/>
            <person name="Brown T."/>
            <person name="Cohen L."/>
        </authorList>
    </citation>
    <scope>NUCLEOTIDE SEQUENCE</scope>
    <source>
        <strain evidence="2">10249 10 AB</strain>
    </source>
</reference>
<feature type="compositionally biased region" description="Basic and acidic residues" evidence="1">
    <location>
        <begin position="13"/>
        <end position="22"/>
    </location>
</feature>
<sequence length="230" mass="26657">MPVSGLKNSGTKEGNDDYDSPKRSAQPIAASSPLPDHLRKIVTNARHDNDNNYDNHNNGDVFRCRYCFKYYDCVSRWKPPMRNAYFLQCRRHRKSYLYWCKYHQVGFRTKALFIEHCCNCNVGANSTDGNSNNRRTRTSNISESCGGMPCSHSWTYTYNPSDDGVDVDRHKMGTNKKSSYQWQRHFAGSYNQTRDILNNKLISWTYALDNDNDDNASKPAAPPRRHRNHN</sequence>